<dbReference type="EMBL" id="MT141977">
    <property type="protein sequence ID" value="QJA72778.1"/>
    <property type="molecule type" value="Genomic_DNA"/>
</dbReference>
<sequence>MKTQLKLIEFNNMHVKLIPRSPEDVAWDVRLEILRAVAPLKIDDKRIVVQEIQMMGYPWVTYIKESIITIENITNSYILAGIDKNHKFYGRSWGSFWEYDILTKTIPYTEDE</sequence>
<gene>
    <name evidence="2" type="ORF">MM415A02614_0012</name>
    <name evidence="1" type="ORF">MM415B00683_0047</name>
</gene>
<evidence type="ECO:0000313" key="2">
    <source>
        <dbReference type="EMBL" id="QJA72778.1"/>
    </source>
</evidence>
<reference evidence="2" key="1">
    <citation type="submission" date="2020-03" db="EMBL/GenBank/DDBJ databases">
        <title>The deep terrestrial virosphere.</title>
        <authorList>
            <person name="Holmfeldt K."/>
            <person name="Nilsson E."/>
            <person name="Simone D."/>
            <person name="Lopez-Fernandez M."/>
            <person name="Wu X."/>
            <person name="de Brujin I."/>
            <person name="Lundin D."/>
            <person name="Andersson A."/>
            <person name="Bertilsson S."/>
            <person name="Dopson M."/>
        </authorList>
    </citation>
    <scope>NUCLEOTIDE SEQUENCE</scope>
    <source>
        <strain evidence="2">MM415A02614</strain>
        <strain evidence="1">MM415B00683</strain>
    </source>
</reference>
<dbReference type="AlphaFoldDB" id="A0A6M3JTT6"/>
<proteinExistence type="predicted"/>
<organism evidence="2">
    <name type="scientific">viral metagenome</name>
    <dbReference type="NCBI Taxonomy" id="1070528"/>
    <lineage>
        <taxon>unclassified sequences</taxon>
        <taxon>metagenomes</taxon>
        <taxon>organismal metagenomes</taxon>
    </lineage>
</organism>
<protein>
    <submittedName>
        <fullName evidence="2">Uncharacterized protein</fullName>
    </submittedName>
</protein>
<dbReference type="EMBL" id="MT141486">
    <property type="protein sequence ID" value="QJA62977.1"/>
    <property type="molecule type" value="Genomic_DNA"/>
</dbReference>
<accession>A0A6M3JTT6</accession>
<evidence type="ECO:0000313" key="1">
    <source>
        <dbReference type="EMBL" id="QJA62977.1"/>
    </source>
</evidence>
<name>A0A6M3JTT6_9ZZZZ</name>